<sequence length="252" mass="25411">MTVWVVALACVGTVLLSGGDPVSAERWRAVGVRASDAGVRVGRATVEGRASAPVVQASLCLGAGAALGVVVGGPGPAAIGWGAAIAAAAWWAVRRAPRAAARRADRAVAADLPFLVLLLAAGLRAGGSADVALRAAQQACPGPAAERLRPLTARLAWGVDPAEVWADLALDPALGALGRRLGRSHRTGVSVADAVADLATELAVRRRSEVEDLARGVGVRAALPLGLCLLPAFLLLGIVPVVAGLIGQLAWQ</sequence>
<evidence type="ECO:0000256" key="6">
    <source>
        <dbReference type="SAM" id="Phobius"/>
    </source>
</evidence>
<accession>A0ABR9RV07</accession>
<dbReference type="InterPro" id="IPR018076">
    <property type="entry name" value="T2SS_GspF_dom"/>
</dbReference>
<proteinExistence type="predicted"/>
<evidence type="ECO:0000256" key="5">
    <source>
        <dbReference type="ARBA" id="ARBA00023136"/>
    </source>
</evidence>
<dbReference type="EMBL" id="JADCSA010000012">
    <property type="protein sequence ID" value="MBE7325433.1"/>
    <property type="molecule type" value="Genomic_DNA"/>
</dbReference>
<keyword evidence="9" id="KW-1185">Reference proteome</keyword>
<dbReference type="Pfam" id="PF00482">
    <property type="entry name" value="T2SSF"/>
    <property type="match status" value="1"/>
</dbReference>
<keyword evidence="4 6" id="KW-1133">Transmembrane helix</keyword>
<protein>
    <submittedName>
        <fullName evidence="8">Type II secretion system F family protein</fullName>
    </submittedName>
</protein>
<comment type="subcellular location">
    <subcellularLocation>
        <location evidence="1">Cell membrane</location>
        <topology evidence="1">Multi-pass membrane protein</topology>
    </subcellularLocation>
</comment>
<dbReference type="PANTHER" id="PTHR35007">
    <property type="entry name" value="INTEGRAL MEMBRANE PROTEIN-RELATED"/>
    <property type="match status" value="1"/>
</dbReference>
<keyword evidence="3 6" id="KW-0812">Transmembrane</keyword>
<evidence type="ECO:0000256" key="3">
    <source>
        <dbReference type="ARBA" id="ARBA00022692"/>
    </source>
</evidence>
<evidence type="ECO:0000256" key="1">
    <source>
        <dbReference type="ARBA" id="ARBA00004651"/>
    </source>
</evidence>
<keyword evidence="2" id="KW-1003">Cell membrane</keyword>
<evidence type="ECO:0000313" key="9">
    <source>
        <dbReference type="Proteomes" id="UP000756387"/>
    </source>
</evidence>
<gene>
    <name evidence="8" type="ORF">IEQ44_12295</name>
</gene>
<feature type="domain" description="Type II secretion system protein GspF" evidence="7">
    <location>
        <begin position="118"/>
        <end position="236"/>
    </location>
</feature>
<dbReference type="PANTHER" id="PTHR35007:SF3">
    <property type="entry name" value="POSSIBLE CONSERVED ALANINE RICH MEMBRANE PROTEIN"/>
    <property type="match status" value="1"/>
</dbReference>
<keyword evidence="5 6" id="KW-0472">Membrane</keyword>
<comment type="caution">
    <text evidence="8">The sequence shown here is derived from an EMBL/GenBank/DDBJ whole genome shotgun (WGS) entry which is preliminary data.</text>
</comment>
<reference evidence="8 9" key="1">
    <citation type="submission" date="2020-10" db="EMBL/GenBank/DDBJ databases">
        <title>Nocardioides sp. isolated from sludge.</title>
        <authorList>
            <person name="Zhang X."/>
        </authorList>
    </citation>
    <scope>NUCLEOTIDE SEQUENCE [LARGE SCALE GENOMIC DNA]</scope>
    <source>
        <strain evidence="8 9">Y6</strain>
    </source>
</reference>
<dbReference type="RefSeq" id="WP_193638761.1">
    <property type="nucleotide sequence ID" value="NZ_JADCSA010000012.1"/>
</dbReference>
<feature type="transmembrane region" description="Helical" evidence="6">
    <location>
        <begin position="75"/>
        <end position="93"/>
    </location>
</feature>
<feature type="transmembrane region" description="Helical" evidence="6">
    <location>
        <begin position="225"/>
        <end position="251"/>
    </location>
</feature>
<evidence type="ECO:0000256" key="4">
    <source>
        <dbReference type="ARBA" id="ARBA00022989"/>
    </source>
</evidence>
<evidence type="ECO:0000256" key="2">
    <source>
        <dbReference type="ARBA" id="ARBA00022475"/>
    </source>
</evidence>
<dbReference type="Proteomes" id="UP000756387">
    <property type="component" value="Unassembled WGS sequence"/>
</dbReference>
<evidence type="ECO:0000259" key="7">
    <source>
        <dbReference type="Pfam" id="PF00482"/>
    </source>
</evidence>
<evidence type="ECO:0000313" key="8">
    <source>
        <dbReference type="EMBL" id="MBE7325433.1"/>
    </source>
</evidence>
<organism evidence="8 9">
    <name type="scientific">Nocardioides malaquae</name>
    <dbReference type="NCBI Taxonomy" id="2773426"/>
    <lineage>
        <taxon>Bacteria</taxon>
        <taxon>Bacillati</taxon>
        <taxon>Actinomycetota</taxon>
        <taxon>Actinomycetes</taxon>
        <taxon>Propionibacteriales</taxon>
        <taxon>Nocardioidaceae</taxon>
        <taxon>Nocardioides</taxon>
    </lineage>
</organism>
<name>A0ABR9RV07_9ACTN</name>